<evidence type="ECO:0000313" key="1">
    <source>
        <dbReference type="EMBL" id="ETN85847.1"/>
    </source>
</evidence>
<keyword evidence="2" id="KW-1185">Reference proteome</keyword>
<dbReference type="EMBL" id="KI657656">
    <property type="protein sequence ID" value="ETN85847.1"/>
    <property type="molecule type" value="Genomic_DNA"/>
</dbReference>
<proteinExistence type="predicted"/>
<reference evidence="2" key="1">
    <citation type="journal article" date="2014" name="Nat. Genet.">
        <title>Genome of the human hookworm Necator americanus.</title>
        <authorList>
            <person name="Tang Y.T."/>
            <person name="Gao X."/>
            <person name="Rosa B.A."/>
            <person name="Abubucker S."/>
            <person name="Hallsworth-Pepin K."/>
            <person name="Martin J."/>
            <person name="Tyagi R."/>
            <person name="Heizer E."/>
            <person name="Zhang X."/>
            <person name="Bhonagiri-Palsikar V."/>
            <person name="Minx P."/>
            <person name="Warren W.C."/>
            <person name="Wang Q."/>
            <person name="Zhan B."/>
            <person name="Hotez P.J."/>
            <person name="Sternberg P.W."/>
            <person name="Dougall A."/>
            <person name="Gaze S.T."/>
            <person name="Mulvenna J."/>
            <person name="Sotillo J."/>
            <person name="Ranganathan S."/>
            <person name="Rabelo E.M."/>
            <person name="Wilson R.K."/>
            <person name="Felgner P.L."/>
            <person name="Bethony J."/>
            <person name="Hawdon J.M."/>
            <person name="Gasser R.B."/>
            <person name="Loukas A."/>
            <person name="Mitreva M."/>
        </authorList>
    </citation>
    <scope>NUCLEOTIDE SEQUENCE [LARGE SCALE GENOMIC DNA]</scope>
</reference>
<organism evidence="1 2">
    <name type="scientific">Necator americanus</name>
    <name type="common">Human hookworm</name>
    <dbReference type="NCBI Taxonomy" id="51031"/>
    <lineage>
        <taxon>Eukaryota</taxon>
        <taxon>Metazoa</taxon>
        <taxon>Ecdysozoa</taxon>
        <taxon>Nematoda</taxon>
        <taxon>Chromadorea</taxon>
        <taxon>Rhabditida</taxon>
        <taxon>Rhabditina</taxon>
        <taxon>Rhabditomorpha</taxon>
        <taxon>Strongyloidea</taxon>
        <taxon>Ancylostomatidae</taxon>
        <taxon>Bunostominae</taxon>
        <taxon>Necator</taxon>
    </lineage>
</organism>
<accession>W2TXV5</accession>
<evidence type="ECO:0000313" key="2">
    <source>
        <dbReference type="Proteomes" id="UP000053676"/>
    </source>
</evidence>
<dbReference type="Proteomes" id="UP000053676">
    <property type="component" value="Unassembled WGS sequence"/>
</dbReference>
<sequence length="109" mass="12093">MGKKKSKCCCIYKKKKAWDDDDDSSDDSVIIAVNFRAKVERLEALILCVGKVGEKDKEGVPKEDTMKNGAGSQMYRWKKIHGDSSIYSVSHEVNVGRTGVRGSNHGSKQ</sequence>
<dbReference type="Pfam" id="PF07491">
    <property type="entry name" value="PPI_Ypi1"/>
    <property type="match status" value="1"/>
</dbReference>
<dbReference type="GO" id="GO:0004865">
    <property type="term" value="F:protein serine/threonine phosphatase inhibitor activity"/>
    <property type="evidence" value="ECO:0007669"/>
    <property type="project" value="InterPro"/>
</dbReference>
<gene>
    <name evidence="1" type="ORF">NECAME_16603</name>
</gene>
<name>W2TXV5_NECAM</name>
<protein>
    <submittedName>
        <fullName evidence="1">Uncharacterized protein</fullName>
    </submittedName>
</protein>
<dbReference type="AlphaFoldDB" id="W2TXV5"/>
<dbReference type="KEGG" id="nai:NECAME_16603"/>
<dbReference type="InterPro" id="IPR011107">
    <property type="entry name" value="PPI_Ypi1"/>
</dbReference>